<evidence type="ECO:0000256" key="3">
    <source>
        <dbReference type="ARBA" id="ARBA00022692"/>
    </source>
</evidence>
<keyword evidence="5 6" id="KW-0472">Membrane</keyword>
<evidence type="ECO:0000256" key="6">
    <source>
        <dbReference type="SAM" id="Phobius"/>
    </source>
</evidence>
<comment type="caution">
    <text evidence="7">The sequence shown here is derived from an EMBL/GenBank/DDBJ whole genome shotgun (WGS) entry which is preliminary data.</text>
</comment>
<dbReference type="EMBL" id="BSUN01000001">
    <property type="protein sequence ID" value="GMA35331.1"/>
    <property type="molecule type" value="Genomic_DNA"/>
</dbReference>
<feature type="transmembrane region" description="Helical" evidence="6">
    <location>
        <begin position="141"/>
        <end position="163"/>
    </location>
</feature>
<keyword evidence="3 6" id="KW-0812">Transmembrane</keyword>
<feature type="transmembrane region" description="Helical" evidence="6">
    <location>
        <begin position="169"/>
        <end position="186"/>
    </location>
</feature>
<dbReference type="Pfam" id="PF02653">
    <property type="entry name" value="BPD_transp_2"/>
    <property type="match status" value="1"/>
</dbReference>
<keyword evidence="4 6" id="KW-1133">Transmembrane helix</keyword>
<evidence type="ECO:0000313" key="8">
    <source>
        <dbReference type="Proteomes" id="UP001157125"/>
    </source>
</evidence>
<dbReference type="Proteomes" id="UP001157125">
    <property type="component" value="Unassembled WGS sequence"/>
</dbReference>
<feature type="transmembrane region" description="Helical" evidence="6">
    <location>
        <begin position="26"/>
        <end position="51"/>
    </location>
</feature>
<evidence type="ECO:0000313" key="7">
    <source>
        <dbReference type="EMBL" id="GMA35331.1"/>
    </source>
</evidence>
<dbReference type="CDD" id="cd06579">
    <property type="entry name" value="TM_PBP1_transp_AraH_like"/>
    <property type="match status" value="1"/>
</dbReference>
<sequence length="190" mass="19610">MRAWGSSLASRATTDLQSVPVLDATFVWLFGSGSLLGIPILVWWTAAAVLAGWHVVRQRRFGAHVLAVGNNERAAQVAGIRVGRVKMAVFIASGMTAALAGILYDGRLGGARYTLGEADLMTVLAAVIVGGTALTGGKASIAGALVGSLLMSMINNGLILAGLSVSQQMIVRGAIILIAVSLSLRARKSQ</sequence>
<keyword evidence="2" id="KW-1003">Cell membrane</keyword>
<evidence type="ECO:0000256" key="2">
    <source>
        <dbReference type="ARBA" id="ARBA00022475"/>
    </source>
</evidence>
<proteinExistence type="predicted"/>
<dbReference type="PANTHER" id="PTHR32196:SF72">
    <property type="entry name" value="RIBOSE IMPORT PERMEASE PROTEIN RBSC"/>
    <property type="match status" value="1"/>
</dbReference>
<reference evidence="8" key="1">
    <citation type="journal article" date="2019" name="Int. J. Syst. Evol. Microbiol.">
        <title>The Global Catalogue of Microorganisms (GCM) 10K type strain sequencing project: providing services to taxonomists for standard genome sequencing and annotation.</title>
        <authorList>
            <consortium name="The Broad Institute Genomics Platform"/>
            <consortium name="The Broad Institute Genome Sequencing Center for Infectious Disease"/>
            <person name="Wu L."/>
            <person name="Ma J."/>
        </authorList>
    </citation>
    <scope>NUCLEOTIDE SEQUENCE [LARGE SCALE GENOMIC DNA]</scope>
    <source>
        <strain evidence="8">NBRC 112299</strain>
    </source>
</reference>
<evidence type="ECO:0000256" key="4">
    <source>
        <dbReference type="ARBA" id="ARBA00022989"/>
    </source>
</evidence>
<organism evidence="7 8">
    <name type="scientific">Demequina litorisediminis</name>
    <dbReference type="NCBI Taxonomy" id="1849022"/>
    <lineage>
        <taxon>Bacteria</taxon>
        <taxon>Bacillati</taxon>
        <taxon>Actinomycetota</taxon>
        <taxon>Actinomycetes</taxon>
        <taxon>Micrococcales</taxon>
        <taxon>Demequinaceae</taxon>
        <taxon>Demequina</taxon>
    </lineage>
</organism>
<evidence type="ECO:0000256" key="1">
    <source>
        <dbReference type="ARBA" id="ARBA00004651"/>
    </source>
</evidence>
<dbReference type="InterPro" id="IPR001851">
    <property type="entry name" value="ABC_transp_permease"/>
</dbReference>
<keyword evidence="8" id="KW-1185">Reference proteome</keyword>
<dbReference type="PANTHER" id="PTHR32196">
    <property type="entry name" value="ABC TRANSPORTER PERMEASE PROTEIN YPHD-RELATED-RELATED"/>
    <property type="match status" value="1"/>
</dbReference>
<accession>A0ABQ6ID49</accession>
<evidence type="ECO:0000256" key="5">
    <source>
        <dbReference type="ARBA" id="ARBA00023136"/>
    </source>
</evidence>
<evidence type="ECO:0008006" key="9">
    <source>
        <dbReference type="Google" id="ProtNLM"/>
    </source>
</evidence>
<feature type="transmembrane region" description="Helical" evidence="6">
    <location>
        <begin position="87"/>
        <end position="104"/>
    </location>
</feature>
<gene>
    <name evidence="7" type="ORF">GCM10025876_15350</name>
</gene>
<comment type="subcellular location">
    <subcellularLocation>
        <location evidence="1">Cell membrane</location>
        <topology evidence="1">Multi-pass membrane protein</topology>
    </subcellularLocation>
</comment>
<protein>
    <recommendedName>
        <fullName evidence="9">Ribose transport system permease protein RbsC</fullName>
    </recommendedName>
</protein>
<feature type="transmembrane region" description="Helical" evidence="6">
    <location>
        <begin position="110"/>
        <end position="134"/>
    </location>
</feature>
<name>A0ABQ6ID49_9MICO</name>